<reference evidence="4" key="1">
    <citation type="journal article" date="2019" name="Int. J. Syst. Evol. Microbiol.">
        <title>The Global Catalogue of Microorganisms (GCM) 10K type strain sequencing project: providing services to taxonomists for standard genome sequencing and annotation.</title>
        <authorList>
            <consortium name="The Broad Institute Genomics Platform"/>
            <consortium name="The Broad Institute Genome Sequencing Center for Infectious Disease"/>
            <person name="Wu L."/>
            <person name="Ma J."/>
        </authorList>
    </citation>
    <scope>NUCLEOTIDE SEQUENCE [LARGE SCALE GENOMIC DNA]</scope>
    <source>
        <strain evidence="4">JCM 17738</strain>
    </source>
</reference>
<feature type="domain" description="Integrase catalytic" evidence="2">
    <location>
        <begin position="253"/>
        <end position="504"/>
    </location>
</feature>
<sequence>MPNGPVLVLGIERYGIRVKTVVGEEEEVRWDQLEARGTDETGVQGVHLALEPWWSGLPTAVRLEALARLEVVLEILTGYRDGLPDFARPGEPFHPFGDGYGVSLTVRIRRMARQLSVERGTDRIIMRRVQAGELISESVSESTVRLWVKAWQREGLRGLVDGRKTKGVQGFDALDPRFLRVADEIFSRYDGDVSLDNQKEVERQIRVQLKLQGITDVHLPQRLLQEYLSARMRAIGNTTRQNRGKELRKSSGRRSYPAIHPGHLAVDVTRWDGFVIDPLTGRVYSVEVITVISVPTRVIVALRVVPRSATSFEASLSLYDAMRPMSMLVTGDDEVTIDSFRWCGLPVSLDFDGRPLYAHRPPKPNTGRAIRGEHIKPAVCMMSLRADNGGIFLSADLRALLTDFGTDLLPSRGSRPIDNSHVERWHESLQRACQQIPGFKGRRVTERGRTVMIADKPLLTAQELEEHLHRFIALDYHRSPHDGIRLPGMEAGHFTPLERFDMLLPAVGNIVVPQRPDLIYQFLPKRWLKIGHAGVEYRGLTYDGEILDELRQLRPGTFRAGDDRMPFLYDHRQRQHLWIRHPFTDRVQQLEWRESHLVHAPLTDVVIDEARRLLRERGGNNVLSKRKVMLELIDELTQLTAASDMDEWRAKLTAARLRHEKALVDHAEAAAATRALEESRHGVLRFPSPRLSNAHSDHHPEAAEPAQETGEESWPNYREMV</sequence>
<dbReference type="SUPFAM" id="SSF53098">
    <property type="entry name" value="Ribonuclease H-like"/>
    <property type="match status" value="1"/>
</dbReference>
<name>A0ABP8JRI3_9MICO</name>
<accession>A0ABP8JRI3</accession>
<dbReference type="EMBL" id="BAABFX010000025">
    <property type="protein sequence ID" value="GAA4395024.1"/>
    <property type="molecule type" value="Genomic_DNA"/>
</dbReference>
<gene>
    <name evidence="3" type="ORF">GCM10023153_16700</name>
</gene>
<evidence type="ECO:0000313" key="3">
    <source>
        <dbReference type="EMBL" id="GAA4395024.1"/>
    </source>
</evidence>
<keyword evidence="4" id="KW-1185">Reference proteome</keyword>
<comment type="caution">
    <text evidence="3">The sequence shown here is derived from an EMBL/GenBank/DDBJ whole genome shotgun (WGS) entry which is preliminary data.</text>
</comment>
<organism evidence="3 4">
    <name type="scientific">Ornithinibacter aureus</name>
    <dbReference type="NCBI Taxonomy" id="622664"/>
    <lineage>
        <taxon>Bacteria</taxon>
        <taxon>Bacillati</taxon>
        <taxon>Actinomycetota</taxon>
        <taxon>Actinomycetes</taxon>
        <taxon>Micrococcales</taxon>
        <taxon>Intrasporangiaceae</taxon>
        <taxon>Ornithinibacter</taxon>
    </lineage>
</organism>
<feature type="region of interest" description="Disordered" evidence="1">
    <location>
        <begin position="688"/>
        <end position="721"/>
    </location>
</feature>
<evidence type="ECO:0000259" key="2">
    <source>
        <dbReference type="PROSITE" id="PS50994"/>
    </source>
</evidence>
<protein>
    <recommendedName>
        <fullName evidence="2">Integrase catalytic domain-containing protein</fullName>
    </recommendedName>
</protein>
<dbReference type="InterPro" id="IPR036397">
    <property type="entry name" value="RNaseH_sf"/>
</dbReference>
<dbReference type="Proteomes" id="UP001500390">
    <property type="component" value="Unassembled WGS sequence"/>
</dbReference>
<dbReference type="InterPro" id="IPR001584">
    <property type="entry name" value="Integrase_cat-core"/>
</dbReference>
<dbReference type="PROSITE" id="PS50994">
    <property type="entry name" value="INTEGRASE"/>
    <property type="match status" value="1"/>
</dbReference>
<proteinExistence type="predicted"/>
<dbReference type="InterPro" id="IPR012337">
    <property type="entry name" value="RNaseH-like_sf"/>
</dbReference>
<evidence type="ECO:0000256" key="1">
    <source>
        <dbReference type="SAM" id="MobiDB-lite"/>
    </source>
</evidence>
<dbReference type="Gene3D" id="3.30.420.10">
    <property type="entry name" value="Ribonuclease H-like superfamily/Ribonuclease H"/>
    <property type="match status" value="1"/>
</dbReference>
<evidence type="ECO:0000313" key="4">
    <source>
        <dbReference type="Proteomes" id="UP001500390"/>
    </source>
</evidence>